<dbReference type="InterPro" id="IPR016181">
    <property type="entry name" value="Acyl_CoA_acyltransferase"/>
</dbReference>
<dbReference type="PANTHER" id="PTHR43877:SF2">
    <property type="entry name" value="AMINOALKYLPHOSPHONATE N-ACETYLTRANSFERASE-RELATED"/>
    <property type="match status" value="1"/>
</dbReference>
<dbReference type="SUPFAM" id="SSF55729">
    <property type="entry name" value="Acyl-CoA N-acyltransferases (Nat)"/>
    <property type="match status" value="1"/>
</dbReference>
<protein>
    <recommendedName>
        <fullName evidence="3">N-acetyltransferase domain-containing protein</fullName>
    </recommendedName>
</protein>
<dbReference type="AlphaFoldDB" id="A0AB36R743"/>
<dbReference type="GO" id="GO:0016747">
    <property type="term" value="F:acyltransferase activity, transferring groups other than amino-acyl groups"/>
    <property type="evidence" value="ECO:0007669"/>
    <property type="project" value="InterPro"/>
</dbReference>
<dbReference type="RefSeq" id="WP_095486740.1">
    <property type="nucleotide sequence ID" value="NZ_CP088151.1"/>
</dbReference>
<dbReference type="Gene3D" id="3.40.630.30">
    <property type="match status" value="1"/>
</dbReference>
<reference evidence="5" key="1">
    <citation type="submission" date="2017-08" db="EMBL/GenBank/DDBJ databases">
        <title>Mesorhizobium wenxinae sp. nov., a novel rhizobial species isolated from root nodules of chickpea (Cicer arietinum L.).</title>
        <authorList>
            <person name="Zhang J."/>
        </authorList>
    </citation>
    <scope>NUCLEOTIDE SEQUENCE [LARGE SCALE GENOMIC DNA]</scope>
    <source>
        <strain evidence="5">USDA 3392</strain>
    </source>
</reference>
<dbReference type="Proteomes" id="UP000216215">
    <property type="component" value="Unassembled WGS sequence"/>
</dbReference>
<dbReference type="Pfam" id="PF00583">
    <property type="entry name" value="Acetyltransf_1"/>
    <property type="match status" value="1"/>
</dbReference>
<evidence type="ECO:0000313" key="5">
    <source>
        <dbReference type="Proteomes" id="UP000216215"/>
    </source>
</evidence>
<evidence type="ECO:0000256" key="1">
    <source>
        <dbReference type="ARBA" id="ARBA00022679"/>
    </source>
</evidence>
<name>A0AB36R743_9HYPH</name>
<feature type="domain" description="N-acetyltransferase" evidence="3">
    <location>
        <begin position="3"/>
        <end position="167"/>
    </location>
</feature>
<dbReference type="InterPro" id="IPR000182">
    <property type="entry name" value="GNAT_dom"/>
</dbReference>
<evidence type="ECO:0000313" key="4">
    <source>
        <dbReference type="EMBL" id="PAQ00075.1"/>
    </source>
</evidence>
<evidence type="ECO:0000256" key="2">
    <source>
        <dbReference type="ARBA" id="ARBA00023315"/>
    </source>
</evidence>
<evidence type="ECO:0000259" key="3">
    <source>
        <dbReference type="PROSITE" id="PS51186"/>
    </source>
</evidence>
<dbReference type="CDD" id="cd04301">
    <property type="entry name" value="NAT_SF"/>
    <property type="match status" value="1"/>
</dbReference>
<keyword evidence="5" id="KW-1185">Reference proteome</keyword>
<dbReference type="EMBL" id="NPKI01000027">
    <property type="protein sequence ID" value="PAQ00075.1"/>
    <property type="molecule type" value="Genomic_DNA"/>
</dbReference>
<dbReference type="PROSITE" id="PS51186">
    <property type="entry name" value="GNAT"/>
    <property type="match status" value="1"/>
</dbReference>
<comment type="caution">
    <text evidence="4">The sequence shown here is derived from an EMBL/GenBank/DDBJ whole genome shotgun (WGS) entry which is preliminary data.</text>
</comment>
<proteinExistence type="predicted"/>
<accession>A0AB36R743</accession>
<sequence length="167" mass="18066">MVVVTKALTLADFHEAGALIAEMGQWDVAQCGVHGLPSEDVISAYYSDDAASLLEKCTSPSTGMYLARAGSVALGCVGYVSHGDVAEIIKLFVRPEERGKGVGARLLATALDAIEQSRCQKVNLVTVSFMTNAITLYRQFGFQECEPFEPAPKGLEEATRYMERVIK</sequence>
<organism evidence="4 5">
    <name type="scientific">Mesorhizobium mediterraneum</name>
    <dbReference type="NCBI Taxonomy" id="43617"/>
    <lineage>
        <taxon>Bacteria</taxon>
        <taxon>Pseudomonadati</taxon>
        <taxon>Pseudomonadota</taxon>
        <taxon>Alphaproteobacteria</taxon>
        <taxon>Hyphomicrobiales</taxon>
        <taxon>Phyllobacteriaceae</taxon>
        <taxon>Mesorhizobium</taxon>
    </lineage>
</organism>
<dbReference type="InterPro" id="IPR050832">
    <property type="entry name" value="Bact_Acetyltransf"/>
</dbReference>
<dbReference type="PANTHER" id="PTHR43877">
    <property type="entry name" value="AMINOALKYLPHOSPHONATE N-ACETYLTRANSFERASE-RELATED-RELATED"/>
    <property type="match status" value="1"/>
</dbReference>
<keyword evidence="1" id="KW-0808">Transferase</keyword>
<keyword evidence="2" id="KW-0012">Acyltransferase</keyword>
<gene>
    <name evidence="4" type="ORF">CIT25_22570</name>
</gene>